<gene>
    <name evidence="2" type="ORF">AWC38_SpisGene333</name>
</gene>
<dbReference type="AlphaFoldDB" id="A0A2B4T049"/>
<dbReference type="InterPro" id="IPR040676">
    <property type="entry name" value="DUF5641"/>
</dbReference>
<sequence>MVVSAWQLWYTSLKQWSQFCRHTRCSLQENVAYHLLWPEFKTVWKQLAEGTIKNKTALAHELKSSVKGEASQRIKSVYVTRMVPPSTWVFRPADSPRHQGAVGSLIKAAKCAIHFSSVVEDFWKQWTELYASALVVQHKWHTASRNLRPGDVVIVTDKDTQRLSCGACERCVSKRRWQSAQGDGPVQELWHWRESSRILGSERHSGFEGSSVPCLTCSSGLESH</sequence>
<evidence type="ECO:0000313" key="3">
    <source>
        <dbReference type="Proteomes" id="UP000225706"/>
    </source>
</evidence>
<dbReference type="Proteomes" id="UP000225706">
    <property type="component" value="Unassembled WGS sequence"/>
</dbReference>
<comment type="caution">
    <text evidence="2">The sequence shown here is derived from an EMBL/GenBank/DDBJ whole genome shotgun (WGS) entry which is preliminary data.</text>
</comment>
<evidence type="ECO:0000313" key="2">
    <source>
        <dbReference type="EMBL" id="PFX34723.1"/>
    </source>
</evidence>
<organism evidence="2 3">
    <name type="scientific">Stylophora pistillata</name>
    <name type="common">Smooth cauliflower coral</name>
    <dbReference type="NCBI Taxonomy" id="50429"/>
    <lineage>
        <taxon>Eukaryota</taxon>
        <taxon>Metazoa</taxon>
        <taxon>Cnidaria</taxon>
        <taxon>Anthozoa</taxon>
        <taxon>Hexacorallia</taxon>
        <taxon>Scleractinia</taxon>
        <taxon>Astrocoeniina</taxon>
        <taxon>Pocilloporidae</taxon>
        <taxon>Stylophora</taxon>
    </lineage>
</organism>
<proteinExistence type="predicted"/>
<name>A0A2B4T049_STYPI</name>
<protein>
    <recommendedName>
        <fullName evidence="1">DUF5641 domain-containing protein</fullName>
    </recommendedName>
</protein>
<feature type="domain" description="DUF5641" evidence="1">
    <location>
        <begin position="116"/>
        <end position="162"/>
    </location>
</feature>
<accession>A0A2B4T049</accession>
<dbReference type="Pfam" id="PF18701">
    <property type="entry name" value="DUF5641"/>
    <property type="match status" value="1"/>
</dbReference>
<evidence type="ECO:0000259" key="1">
    <source>
        <dbReference type="Pfam" id="PF18701"/>
    </source>
</evidence>
<keyword evidence="3" id="KW-1185">Reference proteome</keyword>
<dbReference type="EMBL" id="LSMT01000002">
    <property type="protein sequence ID" value="PFX34723.1"/>
    <property type="molecule type" value="Genomic_DNA"/>
</dbReference>
<reference evidence="3" key="1">
    <citation type="journal article" date="2017" name="bioRxiv">
        <title>Comparative analysis of the genomes of Stylophora pistillata and Acropora digitifera provides evidence for extensive differences between species of corals.</title>
        <authorList>
            <person name="Voolstra C.R."/>
            <person name="Li Y."/>
            <person name="Liew Y.J."/>
            <person name="Baumgarten S."/>
            <person name="Zoccola D."/>
            <person name="Flot J.-F."/>
            <person name="Tambutte S."/>
            <person name="Allemand D."/>
            <person name="Aranda M."/>
        </authorList>
    </citation>
    <scope>NUCLEOTIDE SEQUENCE [LARGE SCALE GENOMIC DNA]</scope>
</reference>